<evidence type="ECO:0000259" key="3">
    <source>
        <dbReference type="PROSITE" id="PS50887"/>
    </source>
</evidence>
<dbReference type="InterPro" id="IPR050469">
    <property type="entry name" value="Diguanylate_Cyclase"/>
</dbReference>
<dbReference type="NCBIfam" id="TIGR00254">
    <property type="entry name" value="GGDEF"/>
    <property type="match status" value="1"/>
</dbReference>
<organism evidence="4 5">
    <name type="scientific">Tectimicrobiota bacterium</name>
    <dbReference type="NCBI Taxonomy" id="2528274"/>
    <lineage>
        <taxon>Bacteria</taxon>
        <taxon>Pseudomonadati</taxon>
        <taxon>Nitrospinota/Tectimicrobiota group</taxon>
        <taxon>Candidatus Tectimicrobiota</taxon>
    </lineage>
</organism>
<dbReference type="GO" id="GO:0043709">
    <property type="term" value="P:cell adhesion involved in single-species biofilm formation"/>
    <property type="evidence" value="ECO:0007669"/>
    <property type="project" value="TreeGrafter"/>
</dbReference>
<dbReference type="PROSITE" id="PS50887">
    <property type="entry name" value="GGDEF"/>
    <property type="match status" value="1"/>
</dbReference>
<gene>
    <name evidence="4" type="ORF">HYY20_07385</name>
</gene>
<dbReference type="GO" id="GO:1902201">
    <property type="term" value="P:negative regulation of bacterial-type flagellum-dependent cell motility"/>
    <property type="evidence" value="ECO:0007669"/>
    <property type="project" value="TreeGrafter"/>
</dbReference>
<dbReference type="CDD" id="cd01949">
    <property type="entry name" value="GGDEF"/>
    <property type="match status" value="1"/>
</dbReference>
<proteinExistence type="predicted"/>
<dbReference type="Proteomes" id="UP000769766">
    <property type="component" value="Unassembled WGS sequence"/>
</dbReference>
<evidence type="ECO:0000256" key="1">
    <source>
        <dbReference type="ARBA" id="ARBA00012528"/>
    </source>
</evidence>
<evidence type="ECO:0000256" key="2">
    <source>
        <dbReference type="ARBA" id="ARBA00034247"/>
    </source>
</evidence>
<comment type="catalytic activity">
    <reaction evidence="2">
        <text>2 GTP = 3',3'-c-di-GMP + 2 diphosphate</text>
        <dbReference type="Rhea" id="RHEA:24898"/>
        <dbReference type="ChEBI" id="CHEBI:33019"/>
        <dbReference type="ChEBI" id="CHEBI:37565"/>
        <dbReference type="ChEBI" id="CHEBI:58805"/>
        <dbReference type="EC" id="2.7.7.65"/>
    </reaction>
</comment>
<dbReference type="Pfam" id="PF00990">
    <property type="entry name" value="GGDEF"/>
    <property type="match status" value="1"/>
</dbReference>
<dbReference type="SMART" id="SM00267">
    <property type="entry name" value="GGDEF"/>
    <property type="match status" value="1"/>
</dbReference>
<dbReference type="AlphaFoldDB" id="A0A932FWN7"/>
<dbReference type="EC" id="2.7.7.65" evidence="1"/>
<dbReference type="EMBL" id="JACPRF010000222">
    <property type="protein sequence ID" value="MBI2876688.1"/>
    <property type="molecule type" value="Genomic_DNA"/>
</dbReference>
<dbReference type="GO" id="GO:0052621">
    <property type="term" value="F:diguanylate cyclase activity"/>
    <property type="evidence" value="ECO:0007669"/>
    <property type="project" value="UniProtKB-EC"/>
</dbReference>
<dbReference type="GO" id="GO:0005886">
    <property type="term" value="C:plasma membrane"/>
    <property type="evidence" value="ECO:0007669"/>
    <property type="project" value="TreeGrafter"/>
</dbReference>
<feature type="domain" description="GGDEF" evidence="3">
    <location>
        <begin position="30"/>
        <end position="164"/>
    </location>
</feature>
<accession>A0A932FWN7</accession>
<dbReference type="InterPro" id="IPR029787">
    <property type="entry name" value="Nucleotide_cyclase"/>
</dbReference>
<sequence length="172" mass="19389">MFDRITGVLKKEVFEYLLEKEVARATRYPFSFSLAMIELDRTSIENSMVNGRSHRAKERQADLKTLGNLLRIELRKSDILGCEQGGVFCWIMPETDEQGAQIGGERIRKAVEGFGFNGRRRTVSLGIATFPTQSLDLPDMLQKSKTRLTQAQSQGGNQICISDGASFFHPER</sequence>
<evidence type="ECO:0000313" key="5">
    <source>
        <dbReference type="Proteomes" id="UP000769766"/>
    </source>
</evidence>
<dbReference type="PANTHER" id="PTHR45138">
    <property type="entry name" value="REGULATORY COMPONENTS OF SENSORY TRANSDUCTION SYSTEM"/>
    <property type="match status" value="1"/>
</dbReference>
<reference evidence="4" key="1">
    <citation type="submission" date="2020-07" db="EMBL/GenBank/DDBJ databases">
        <title>Huge and variable diversity of episymbiotic CPR bacteria and DPANN archaea in groundwater ecosystems.</title>
        <authorList>
            <person name="He C.Y."/>
            <person name="Keren R."/>
            <person name="Whittaker M."/>
            <person name="Farag I.F."/>
            <person name="Doudna J."/>
            <person name="Cate J.H.D."/>
            <person name="Banfield J.F."/>
        </authorList>
    </citation>
    <scope>NUCLEOTIDE SEQUENCE</scope>
    <source>
        <strain evidence="4">NC_groundwater_672_Ag_B-0.1um_62_36</strain>
    </source>
</reference>
<name>A0A932FWN7_UNCTE</name>
<dbReference type="SUPFAM" id="SSF55073">
    <property type="entry name" value="Nucleotide cyclase"/>
    <property type="match status" value="1"/>
</dbReference>
<dbReference type="Gene3D" id="3.30.70.270">
    <property type="match status" value="1"/>
</dbReference>
<comment type="caution">
    <text evidence="4">The sequence shown here is derived from an EMBL/GenBank/DDBJ whole genome shotgun (WGS) entry which is preliminary data.</text>
</comment>
<evidence type="ECO:0000313" key="4">
    <source>
        <dbReference type="EMBL" id="MBI2876688.1"/>
    </source>
</evidence>
<dbReference type="PANTHER" id="PTHR45138:SF9">
    <property type="entry name" value="DIGUANYLATE CYCLASE DGCM-RELATED"/>
    <property type="match status" value="1"/>
</dbReference>
<dbReference type="InterPro" id="IPR043128">
    <property type="entry name" value="Rev_trsase/Diguanyl_cyclase"/>
</dbReference>
<protein>
    <recommendedName>
        <fullName evidence="1">diguanylate cyclase</fullName>
        <ecNumber evidence="1">2.7.7.65</ecNumber>
    </recommendedName>
</protein>
<dbReference type="InterPro" id="IPR000160">
    <property type="entry name" value="GGDEF_dom"/>
</dbReference>